<keyword evidence="2" id="KW-1185">Reference proteome</keyword>
<dbReference type="Proteomes" id="UP000003781">
    <property type="component" value="Unassembled WGS sequence"/>
</dbReference>
<reference evidence="1 2" key="1">
    <citation type="submission" date="2007-03" db="EMBL/GenBank/DDBJ databases">
        <authorList>
            <person name="Stal L."/>
            <person name="Ferriera S."/>
            <person name="Johnson J."/>
            <person name="Kravitz S."/>
            <person name="Beeson K."/>
            <person name="Sutton G."/>
            <person name="Rogers Y.-H."/>
            <person name="Friedman R."/>
            <person name="Frazier M."/>
            <person name="Venter J.C."/>
        </authorList>
    </citation>
    <scope>NUCLEOTIDE SEQUENCE [LARGE SCALE GENOMIC DNA]</scope>
    <source>
        <strain evidence="1 2">CCY0110</strain>
    </source>
</reference>
<organism evidence="1 2">
    <name type="scientific">Crocosphaera chwakensis CCY0110</name>
    <dbReference type="NCBI Taxonomy" id="391612"/>
    <lineage>
        <taxon>Bacteria</taxon>
        <taxon>Bacillati</taxon>
        <taxon>Cyanobacteriota</taxon>
        <taxon>Cyanophyceae</taxon>
        <taxon>Oscillatoriophycideae</taxon>
        <taxon>Chroococcales</taxon>
        <taxon>Aphanothecaceae</taxon>
        <taxon>Crocosphaera</taxon>
        <taxon>Crocosphaera chwakensis</taxon>
    </lineage>
</organism>
<proteinExistence type="predicted"/>
<sequence length="25" mass="3026">MNRRHEDFQSSALPTELSRLKHLFI</sequence>
<comment type="caution">
    <text evidence="1">The sequence shown here is derived from an EMBL/GenBank/DDBJ whole genome shotgun (WGS) entry which is preliminary data.</text>
</comment>
<gene>
    <name evidence="1" type="ORF">CY0110_19622</name>
</gene>
<name>A3IJQ6_9CHRO</name>
<dbReference type="EMBL" id="AAXW01000002">
    <property type="protein sequence ID" value="EAZ94038.1"/>
    <property type="molecule type" value="Genomic_DNA"/>
</dbReference>
<protein>
    <submittedName>
        <fullName evidence="1">Uncharacterized protein</fullName>
    </submittedName>
</protein>
<evidence type="ECO:0000313" key="1">
    <source>
        <dbReference type="EMBL" id="EAZ94038.1"/>
    </source>
</evidence>
<dbReference type="AlphaFoldDB" id="A3IJQ6"/>
<evidence type="ECO:0000313" key="2">
    <source>
        <dbReference type="Proteomes" id="UP000003781"/>
    </source>
</evidence>
<accession>A3IJQ6</accession>